<dbReference type="EMBL" id="JACIJR010000015">
    <property type="protein sequence ID" value="MBB5730977.1"/>
    <property type="molecule type" value="Genomic_DNA"/>
</dbReference>
<reference evidence="1 2" key="1">
    <citation type="submission" date="2020-08" db="EMBL/GenBank/DDBJ databases">
        <title>Genomic Encyclopedia of Type Strains, Phase IV (KMG-IV): sequencing the most valuable type-strain genomes for metagenomic binning, comparative biology and taxonomic classification.</title>
        <authorList>
            <person name="Goeker M."/>
        </authorList>
    </citation>
    <scope>NUCLEOTIDE SEQUENCE [LARGE SCALE GENOMIC DNA]</scope>
    <source>
        <strain evidence="1 2">DSM 103336</strain>
    </source>
</reference>
<keyword evidence="2" id="KW-1185">Reference proteome</keyword>
<dbReference type="RefSeq" id="WP_157177963.1">
    <property type="nucleotide sequence ID" value="NZ_BMJP01000013.1"/>
</dbReference>
<dbReference type="Pfam" id="PF11994">
    <property type="entry name" value="DUF3489"/>
    <property type="match status" value="1"/>
</dbReference>
<organism evidence="1 2">
    <name type="scientific">Sphingomonas prati</name>
    <dbReference type="NCBI Taxonomy" id="1843237"/>
    <lineage>
        <taxon>Bacteria</taxon>
        <taxon>Pseudomonadati</taxon>
        <taxon>Pseudomonadota</taxon>
        <taxon>Alphaproteobacteria</taxon>
        <taxon>Sphingomonadales</taxon>
        <taxon>Sphingomonadaceae</taxon>
        <taxon>Sphingomonas</taxon>
    </lineage>
</organism>
<accession>A0A7W9BVP0</accession>
<dbReference type="Proteomes" id="UP000546701">
    <property type="component" value="Unassembled WGS sequence"/>
</dbReference>
<name>A0A7W9BVP0_9SPHN</name>
<evidence type="ECO:0008006" key="3">
    <source>
        <dbReference type="Google" id="ProtNLM"/>
    </source>
</evidence>
<dbReference type="InterPro" id="IPR021880">
    <property type="entry name" value="DUF3489"/>
</dbReference>
<comment type="caution">
    <text evidence="1">The sequence shown here is derived from an EMBL/GenBank/DDBJ whole genome shotgun (WGS) entry which is preliminary data.</text>
</comment>
<proteinExistence type="predicted"/>
<evidence type="ECO:0000313" key="1">
    <source>
        <dbReference type="EMBL" id="MBB5730977.1"/>
    </source>
</evidence>
<dbReference type="AlphaFoldDB" id="A0A7W9BVP0"/>
<gene>
    <name evidence="1" type="ORF">FHS99_003485</name>
</gene>
<sequence>MARPFKLTDLQLILLATAAQRTDGSILPLPEQVSDQGARIRKAIPPLLKHALVEETSVTDPNCSWRQDGETCFGLLITDAGRAKIAFDGTQTAPEAPVSTDVPASAKAAVVPETTLPATPPGSKIAMVARLLRRDDGASLDELIHVTGWLPHTTRAALTGLRKKGHAIIRSGETGATRYHLAA</sequence>
<dbReference type="OrthoDB" id="7206991at2"/>
<protein>
    <recommendedName>
        <fullName evidence="3">DUF3489 domain-containing protein</fullName>
    </recommendedName>
</protein>
<evidence type="ECO:0000313" key="2">
    <source>
        <dbReference type="Proteomes" id="UP000546701"/>
    </source>
</evidence>